<accession>A0A0P0V3D3</accession>
<gene>
    <name evidence="2" type="ordered locus">Os01g0502101</name>
    <name evidence="2" type="ORF">OSNPB_010502101</name>
</gene>
<sequence length="103" mass="11227">MRARGGSCGRVWRAVEKVSADVTQALRWAHARRLCPGRQRPRLSNGRTRGSEEERGGGGDSQGGFIAAESSLGAESAESLMNAYCEKDSGRMRLDETVDGRMR</sequence>
<keyword evidence="3" id="KW-1185">Reference proteome</keyword>
<reference evidence="3" key="1">
    <citation type="journal article" date="2005" name="Nature">
        <title>The map-based sequence of the rice genome.</title>
        <authorList>
            <consortium name="International rice genome sequencing project (IRGSP)"/>
            <person name="Matsumoto T."/>
            <person name="Wu J."/>
            <person name="Kanamori H."/>
            <person name="Katayose Y."/>
            <person name="Fujisawa M."/>
            <person name="Namiki N."/>
            <person name="Mizuno H."/>
            <person name="Yamamoto K."/>
            <person name="Antonio B.A."/>
            <person name="Baba T."/>
            <person name="Sakata K."/>
            <person name="Nagamura Y."/>
            <person name="Aoki H."/>
            <person name="Arikawa K."/>
            <person name="Arita K."/>
            <person name="Bito T."/>
            <person name="Chiden Y."/>
            <person name="Fujitsuka N."/>
            <person name="Fukunaka R."/>
            <person name="Hamada M."/>
            <person name="Harada C."/>
            <person name="Hayashi A."/>
            <person name="Hijishita S."/>
            <person name="Honda M."/>
            <person name="Hosokawa S."/>
            <person name="Ichikawa Y."/>
            <person name="Idonuma A."/>
            <person name="Iijima M."/>
            <person name="Ikeda M."/>
            <person name="Ikeno M."/>
            <person name="Ito K."/>
            <person name="Ito S."/>
            <person name="Ito T."/>
            <person name="Ito Y."/>
            <person name="Ito Y."/>
            <person name="Iwabuchi A."/>
            <person name="Kamiya K."/>
            <person name="Karasawa W."/>
            <person name="Kurita K."/>
            <person name="Katagiri S."/>
            <person name="Kikuta A."/>
            <person name="Kobayashi H."/>
            <person name="Kobayashi N."/>
            <person name="Machita K."/>
            <person name="Maehara T."/>
            <person name="Masukawa M."/>
            <person name="Mizubayashi T."/>
            <person name="Mukai Y."/>
            <person name="Nagasaki H."/>
            <person name="Nagata Y."/>
            <person name="Naito S."/>
            <person name="Nakashima M."/>
            <person name="Nakama Y."/>
            <person name="Nakamichi Y."/>
            <person name="Nakamura M."/>
            <person name="Meguro A."/>
            <person name="Negishi M."/>
            <person name="Ohta I."/>
            <person name="Ohta T."/>
            <person name="Okamoto M."/>
            <person name="Ono N."/>
            <person name="Saji S."/>
            <person name="Sakaguchi M."/>
            <person name="Sakai K."/>
            <person name="Shibata M."/>
            <person name="Shimokawa T."/>
            <person name="Song J."/>
            <person name="Takazaki Y."/>
            <person name="Terasawa K."/>
            <person name="Tsugane M."/>
            <person name="Tsuji K."/>
            <person name="Ueda S."/>
            <person name="Waki K."/>
            <person name="Yamagata H."/>
            <person name="Yamamoto M."/>
            <person name="Yamamoto S."/>
            <person name="Yamane H."/>
            <person name="Yoshiki S."/>
            <person name="Yoshihara R."/>
            <person name="Yukawa K."/>
            <person name="Zhong H."/>
            <person name="Yano M."/>
            <person name="Yuan Q."/>
            <person name="Ouyang S."/>
            <person name="Liu J."/>
            <person name="Jones K.M."/>
            <person name="Gansberger K."/>
            <person name="Moffat K."/>
            <person name="Hill J."/>
            <person name="Bera J."/>
            <person name="Fadrosh D."/>
            <person name="Jin S."/>
            <person name="Johri S."/>
            <person name="Kim M."/>
            <person name="Overton L."/>
            <person name="Reardon M."/>
            <person name="Tsitrin T."/>
            <person name="Vuong H."/>
            <person name="Weaver B."/>
            <person name="Ciecko A."/>
            <person name="Tallon L."/>
            <person name="Jackson J."/>
            <person name="Pai G."/>
            <person name="Aken S.V."/>
            <person name="Utterback T."/>
            <person name="Reidmuller S."/>
            <person name="Feldblyum T."/>
            <person name="Hsiao J."/>
            <person name="Zismann V."/>
            <person name="Iobst S."/>
            <person name="de Vazeille A.R."/>
            <person name="Buell C.R."/>
            <person name="Ying K."/>
            <person name="Li Y."/>
            <person name="Lu T."/>
            <person name="Huang Y."/>
            <person name="Zhao Q."/>
            <person name="Feng Q."/>
            <person name="Zhang L."/>
            <person name="Zhu J."/>
            <person name="Weng Q."/>
            <person name="Mu J."/>
            <person name="Lu Y."/>
            <person name="Fan D."/>
            <person name="Liu Y."/>
            <person name="Guan J."/>
            <person name="Zhang Y."/>
            <person name="Yu S."/>
            <person name="Liu X."/>
            <person name="Zhang Y."/>
            <person name="Hong G."/>
            <person name="Han B."/>
            <person name="Choisne N."/>
            <person name="Demange N."/>
            <person name="Orjeda G."/>
            <person name="Samain S."/>
            <person name="Cattolico L."/>
            <person name="Pelletier E."/>
            <person name="Couloux A."/>
            <person name="Segurens B."/>
            <person name="Wincker P."/>
            <person name="D'Hont A."/>
            <person name="Scarpelli C."/>
            <person name="Weissenbach J."/>
            <person name="Salanoubat M."/>
            <person name="Quetier F."/>
            <person name="Yu Y."/>
            <person name="Kim H.R."/>
            <person name="Rambo T."/>
            <person name="Currie J."/>
            <person name="Collura K."/>
            <person name="Luo M."/>
            <person name="Yang T."/>
            <person name="Ammiraju J.S.S."/>
            <person name="Engler F."/>
            <person name="Soderlund C."/>
            <person name="Wing R.A."/>
            <person name="Palmer L.E."/>
            <person name="de la Bastide M."/>
            <person name="Spiegel L."/>
            <person name="Nascimento L."/>
            <person name="Zutavern T."/>
            <person name="O'Shaughnessy A."/>
            <person name="Dike S."/>
            <person name="Dedhia N."/>
            <person name="Preston R."/>
            <person name="Balija V."/>
            <person name="McCombie W.R."/>
            <person name="Chow T."/>
            <person name="Chen H."/>
            <person name="Chung M."/>
            <person name="Chen C."/>
            <person name="Shaw J."/>
            <person name="Wu H."/>
            <person name="Hsiao K."/>
            <person name="Chao Y."/>
            <person name="Chu M."/>
            <person name="Cheng C."/>
            <person name="Hour A."/>
            <person name="Lee P."/>
            <person name="Lin S."/>
            <person name="Lin Y."/>
            <person name="Liou J."/>
            <person name="Liu S."/>
            <person name="Hsing Y."/>
            <person name="Raghuvanshi S."/>
            <person name="Mohanty A."/>
            <person name="Bharti A.K."/>
            <person name="Gaur A."/>
            <person name="Gupta V."/>
            <person name="Kumar D."/>
            <person name="Ravi V."/>
            <person name="Vij S."/>
            <person name="Kapur A."/>
            <person name="Khurana P."/>
            <person name="Khurana P."/>
            <person name="Khurana J.P."/>
            <person name="Tyagi A.K."/>
            <person name="Gaikwad K."/>
            <person name="Singh A."/>
            <person name="Dalal V."/>
            <person name="Srivastava S."/>
            <person name="Dixit A."/>
            <person name="Pal A.K."/>
            <person name="Ghazi I.A."/>
            <person name="Yadav M."/>
            <person name="Pandit A."/>
            <person name="Bhargava A."/>
            <person name="Sureshbabu K."/>
            <person name="Batra K."/>
            <person name="Sharma T.R."/>
            <person name="Mohapatra T."/>
            <person name="Singh N.K."/>
            <person name="Messing J."/>
            <person name="Nelson A.B."/>
            <person name="Fuks G."/>
            <person name="Kavchok S."/>
            <person name="Keizer G."/>
            <person name="Linton E."/>
            <person name="Llaca V."/>
            <person name="Song R."/>
            <person name="Tanyolac B."/>
            <person name="Young S."/>
            <person name="Ho-Il K."/>
            <person name="Hahn J.H."/>
            <person name="Sangsakoo G."/>
            <person name="Vanavichit A."/>
            <person name="de Mattos Luiz.A.T."/>
            <person name="Zimmer P.D."/>
            <person name="Malone G."/>
            <person name="Dellagostin O."/>
            <person name="de Oliveira A.C."/>
            <person name="Bevan M."/>
            <person name="Bancroft I."/>
            <person name="Minx P."/>
            <person name="Cordum H."/>
            <person name="Wilson R."/>
            <person name="Cheng Z."/>
            <person name="Jin W."/>
            <person name="Jiang J."/>
            <person name="Leong S.A."/>
            <person name="Iwama H."/>
            <person name="Gojobori T."/>
            <person name="Itoh T."/>
            <person name="Niimura Y."/>
            <person name="Fujii Y."/>
            <person name="Habara T."/>
            <person name="Sakai H."/>
            <person name="Sato Y."/>
            <person name="Wilson G."/>
            <person name="Kumar K."/>
            <person name="McCouch S."/>
            <person name="Juretic N."/>
            <person name="Hoen D."/>
            <person name="Wright S."/>
            <person name="Bruskiewich R."/>
            <person name="Bureau T."/>
            <person name="Miyao A."/>
            <person name="Hirochika H."/>
            <person name="Nishikawa T."/>
            <person name="Kadowaki K."/>
            <person name="Sugiura M."/>
            <person name="Burr B."/>
            <person name="Sasaki T."/>
        </authorList>
    </citation>
    <scope>NUCLEOTIDE SEQUENCE [LARGE SCALE GENOMIC DNA]</scope>
    <source>
        <strain evidence="3">cv. Nipponbare</strain>
    </source>
</reference>
<name>A0A0P0V3D3_ORYSJ</name>
<reference evidence="2 3" key="3">
    <citation type="journal article" date="2013" name="Rice">
        <title>Improvement of the Oryza sativa Nipponbare reference genome using next generation sequence and optical map data.</title>
        <authorList>
            <person name="Kawahara Y."/>
            <person name="de la Bastide M."/>
            <person name="Hamilton J.P."/>
            <person name="Kanamori H."/>
            <person name="McCombie W.R."/>
            <person name="Ouyang S."/>
            <person name="Schwartz D.C."/>
            <person name="Tanaka T."/>
            <person name="Wu J."/>
            <person name="Zhou S."/>
            <person name="Childs K.L."/>
            <person name="Davidson R.M."/>
            <person name="Lin H."/>
            <person name="Quesada-Ocampo L."/>
            <person name="Vaillancourt B."/>
            <person name="Sakai H."/>
            <person name="Lee S.S."/>
            <person name="Kim J."/>
            <person name="Numa H."/>
            <person name="Itoh T."/>
            <person name="Buell C.R."/>
            <person name="Matsumoto T."/>
        </authorList>
    </citation>
    <scope>NUCLEOTIDE SEQUENCE [LARGE SCALE GENOMIC DNA]</scope>
    <source>
        <strain evidence="3">cv. Nipponbare</strain>
    </source>
</reference>
<dbReference type="Proteomes" id="UP000059680">
    <property type="component" value="Chromosome 1"/>
</dbReference>
<dbReference type="PaxDb" id="39947-A0A0P0V3D3"/>
<dbReference type="EMBL" id="AP014957">
    <property type="protein sequence ID" value="BAS72325.1"/>
    <property type="molecule type" value="Genomic_DNA"/>
</dbReference>
<protein>
    <submittedName>
        <fullName evidence="2">Os01g0502101 protein</fullName>
    </submittedName>
</protein>
<evidence type="ECO:0000256" key="1">
    <source>
        <dbReference type="SAM" id="MobiDB-lite"/>
    </source>
</evidence>
<organism evidence="2 3">
    <name type="scientific">Oryza sativa subsp. japonica</name>
    <name type="common">Rice</name>
    <dbReference type="NCBI Taxonomy" id="39947"/>
    <lineage>
        <taxon>Eukaryota</taxon>
        <taxon>Viridiplantae</taxon>
        <taxon>Streptophyta</taxon>
        <taxon>Embryophyta</taxon>
        <taxon>Tracheophyta</taxon>
        <taxon>Spermatophyta</taxon>
        <taxon>Magnoliopsida</taxon>
        <taxon>Liliopsida</taxon>
        <taxon>Poales</taxon>
        <taxon>Poaceae</taxon>
        <taxon>BOP clade</taxon>
        <taxon>Oryzoideae</taxon>
        <taxon>Oryzeae</taxon>
        <taxon>Oryzinae</taxon>
        <taxon>Oryza</taxon>
        <taxon>Oryza sativa</taxon>
    </lineage>
</organism>
<evidence type="ECO:0000313" key="2">
    <source>
        <dbReference type="EMBL" id="BAS72325.1"/>
    </source>
</evidence>
<reference evidence="2 3" key="2">
    <citation type="journal article" date="2013" name="Plant Cell Physiol.">
        <title>Rice Annotation Project Database (RAP-DB): an integrative and interactive database for rice genomics.</title>
        <authorList>
            <person name="Sakai H."/>
            <person name="Lee S.S."/>
            <person name="Tanaka T."/>
            <person name="Numa H."/>
            <person name="Kim J."/>
            <person name="Kawahara Y."/>
            <person name="Wakimoto H."/>
            <person name="Yang C.C."/>
            <person name="Iwamoto M."/>
            <person name="Abe T."/>
            <person name="Yamada Y."/>
            <person name="Muto A."/>
            <person name="Inokuchi H."/>
            <person name="Ikemura T."/>
            <person name="Matsumoto T."/>
            <person name="Sasaki T."/>
            <person name="Itoh T."/>
        </authorList>
    </citation>
    <scope>NUCLEOTIDE SEQUENCE [LARGE SCALE GENOMIC DNA]</scope>
    <source>
        <strain evidence="3">cv. Nipponbare</strain>
    </source>
</reference>
<proteinExistence type="predicted"/>
<evidence type="ECO:0000313" key="3">
    <source>
        <dbReference type="Proteomes" id="UP000059680"/>
    </source>
</evidence>
<dbReference type="AlphaFoldDB" id="A0A0P0V3D3"/>
<feature type="region of interest" description="Disordered" evidence="1">
    <location>
        <begin position="33"/>
        <end position="66"/>
    </location>
</feature>
<dbReference type="InParanoid" id="A0A0P0V3D3"/>